<dbReference type="STRING" id="1229205.BUPH_06683"/>
<accession>K0DSN5</accession>
<dbReference type="eggNOG" id="COG0457">
    <property type="taxonomic scope" value="Bacteria"/>
</dbReference>
<dbReference type="InterPro" id="IPR011990">
    <property type="entry name" value="TPR-like_helical_dom_sf"/>
</dbReference>
<dbReference type="Gene3D" id="1.25.40.10">
    <property type="entry name" value="Tetratricopeptide repeat domain"/>
    <property type="match status" value="1"/>
</dbReference>
<dbReference type="HOGENOM" id="CLU_068849_0_0_4"/>
<dbReference type="SUPFAM" id="SSF48452">
    <property type="entry name" value="TPR-like"/>
    <property type="match status" value="1"/>
</dbReference>
<evidence type="ECO:0000256" key="2">
    <source>
        <dbReference type="ARBA" id="ARBA00022803"/>
    </source>
</evidence>
<keyword evidence="2 3" id="KW-0802">TPR repeat</keyword>
<organism evidence="4 5">
    <name type="scientific">Paraburkholderia phenoliruptrix BR3459a</name>
    <dbReference type="NCBI Taxonomy" id="1229205"/>
    <lineage>
        <taxon>Bacteria</taxon>
        <taxon>Pseudomonadati</taxon>
        <taxon>Pseudomonadota</taxon>
        <taxon>Betaproteobacteria</taxon>
        <taxon>Burkholderiales</taxon>
        <taxon>Burkholderiaceae</taxon>
        <taxon>Paraburkholderia</taxon>
    </lineage>
</organism>
<dbReference type="PROSITE" id="PS50005">
    <property type="entry name" value="TPR"/>
    <property type="match status" value="1"/>
</dbReference>
<gene>
    <name evidence="4" type="ORF">BUPH_06683</name>
</gene>
<dbReference type="Pfam" id="PF07719">
    <property type="entry name" value="TPR_2"/>
    <property type="match status" value="1"/>
</dbReference>
<protein>
    <submittedName>
        <fullName evidence="4">Tetratricopeptide repeat-containing protein</fullName>
    </submittedName>
</protein>
<dbReference type="InterPro" id="IPR019734">
    <property type="entry name" value="TPR_rpt"/>
</dbReference>
<keyword evidence="1" id="KW-0677">Repeat</keyword>
<evidence type="ECO:0000256" key="1">
    <source>
        <dbReference type="ARBA" id="ARBA00022737"/>
    </source>
</evidence>
<evidence type="ECO:0000256" key="3">
    <source>
        <dbReference type="PROSITE-ProRule" id="PRU00339"/>
    </source>
</evidence>
<reference evidence="4 5" key="1">
    <citation type="journal article" date="2012" name="J. Bacteriol.">
        <title>Complete Genome Sequence of Burkholderia phenoliruptrix BR3459a (CLA1), a Heat-Tolerant, Nitrogen-Fixing Symbiont of Mimosa flocculosa.</title>
        <authorList>
            <person name="de Oliveira Cunha C."/>
            <person name="Goda Zuleta L.F."/>
            <person name="Paula de Almeida L.G."/>
            <person name="Prioli Ciapina L."/>
            <person name="Lustrino Borges W."/>
            <person name="Pitard R.M."/>
            <person name="Baldani J.I."/>
            <person name="Straliotto R."/>
            <person name="de Faria S.M."/>
            <person name="Hungria M."/>
            <person name="Sousa Cavada B."/>
            <person name="Mercante F.M."/>
            <person name="Ribeiro de Vasconcelos A.T."/>
        </authorList>
    </citation>
    <scope>NUCLEOTIDE SEQUENCE [LARGE SCALE GENOMIC DNA]</scope>
    <source>
        <strain evidence="4 5">BR3459a</strain>
    </source>
</reference>
<dbReference type="PANTHER" id="PTHR44858:SF1">
    <property type="entry name" value="UDP-N-ACETYLGLUCOSAMINE--PEPTIDE N-ACETYLGLUCOSAMINYLTRANSFERASE SPINDLY-RELATED"/>
    <property type="match status" value="1"/>
</dbReference>
<dbReference type="InterPro" id="IPR013105">
    <property type="entry name" value="TPR_2"/>
</dbReference>
<proteinExistence type="predicted"/>
<dbReference type="InterPro" id="IPR050498">
    <property type="entry name" value="Ycf3"/>
</dbReference>
<evidence type="ECO:0000313" key="4">
    <source>
        <dbReference type="EMBL" id="AFT86379.1"/>
    </source>
</evidence>
<name>K0DSN5_9BURK</name>
<dbReference type="Pfam" id="PF13432">
    <property type="entry name" value="TPR_16"/>
    <property type="match status" value="1"/>
</dbReference>
<dbReference type="PATRIC" id="fig|1229205.11.peg.2589"/>
<evidence type="ECO:0000313" key="5">
    <source>
        <dbReference type="Proteomes" id="UP000010105"/>
    </source>
</evidence>
<dbReference type="Proteomes" id="UP000010105">
    <property type="component" value="Chromosome 1"/>
</dbReference>
<dbReference type="EMBL" id="CP003863">
    <property type="protein sequence ID" value="AFT86379.1"/>
    <property type="molecule type" value="Genomic_DNA"/>
</dbReference>
<dbReference type="KEGG" id="bpx:BUPH_06683"/>
<feature type="repeat" description="TPR" evidence="3">
    <location>
        <begin position="235"/>
        <end position="268"/>
    </location>
</feature>
<dbReference type="PANTHER" id="PTHR44858">
    <property type="entry name" value="TETRATRICOPEPTIDE REPEAT PROTEIN 6"/>
    <property type="match status" value="1"/>
</dbReference>
<sequence length="363" mass="38606">MSRLLPGCWDTHSSKPVHLVRRSGCYQGGDDHEWRKDSRRFDGTRRPFVRMARSITSRPEPMKPSSGRARSAATLGATALDATFGAPFGATFGAALSGAFAGTFAALSGASRATSTHDVPQGARGNVARGFARAFTLRVTVALALGMLPGAAAFAQKTPTMPQGPAVRDNTPEIDASIAQKDWQASLTQLDARIASNPRDAQAKFKRATVLAHLNRDDEAITAFTELTQLYPELPEPYNNLAALYAKHGRYVEARAALETATKVNPGYGLAYENLGDLYLRMANEAYRRAQSLGKTSATTAQRLADIQKIVSPPTSVKAPKRAAAAPANATAGATADMTQTPNFQYGGAPGSLAMPPYMAPSH</sequence>
<dbReference type="AlphaFoldDB" id="K0DSN5"/>
<dbReference type="SMART" id="SM00028">
    <property type="entry name" value="TPR"/>
    <property type="match status" value="2"/>
</dbReference>